<feature type="domain" description="HTH araC/xylS-type" evidence="4">
    <location>
        <begin position="180"/>
        <end position="277"/>
    </location>
</feature>
<dbReference type="InterPro" id="IPR003313">
    <property type="entry name" value="AraC-bd"/>
</dbReference>
<keyword evidence="1" id="KW-0805">Transcription regulation</keyword>
<evidence type="ECO:0000313" key="8">
    <source>
        <dbReference type="Proteomes" id="UP000246114"/>
    </source>
</evidence>
<dbReference type="eggNOG" id="COG1917">
    <property type="taxonomic scope" value="Bacteria"/>
</dbReference>
<evidence type="ECO:0000259" key="4">
    <source>
        <dbReference type="PROSITE" id="PS01124"/>
    </source>
</evidence>
<dbReference type="SUPFAM" id="SSF46689">
    <property type="entry name" value="Homeodomain-like"/>
    <property type="match status" value="2"/>
</dbReference>
<dbReference type="EMBL" id="QAMZ01000010">
    <property type="protein sequence ID" value="PWL55226.1"/>
    <property type="molecule type" value="Genomic_DNA"/>
</dbReference>
<keyword evidence="7" id="KW-1185">Reference proteome</keyword>
<dbReference type="PANTHER" id="PTHR43280">
    <property type="entry name" value="ARAC-FAMILY TRANSCRIPTIONAL REGULATOR"/>
    <property type="match status" value="1"/>
</dbReference>
<dbReference type="PROSITE" id="PS01124">
    <property type="entry name" value="HTH_ARAC_FAMILY_2"/>
    <property type="match status" value="1"/>
</dbReference>
<dbReference type="Proteomes" id="UP000246114">
    <property type="component" value="Unassembled WGS sequence"/>
</dbReference>
<dbReference type="STRING" id="1529.SAMN04487885_10363"/>
<dbReference type="OrthoDB" id="9774814at2"/>
<organism evidence="6 7">
    <name type="scientific">Clostridium cadaveris</name>
    <dbReference type="NCBI Taxonomy" id="1529"/>
    <lineage>
        <taxon>Bacteria</taxon>
        <taxon>Bacillati</taxon>
        <taxon>Bacillota</taxon>
        <taxon>Clostridia</taxon>
        <taxon>Eubacteriales</taxon>
        <taxon>Clostridiaceae</taxon>
        <taxon>Clostridium</taxon>
    </lineage>
</organism>
<dbReference type="RefSeq" id="WP_027638570.1">
    <property type="nucleotide sequence ID" value="NZ_BAAACD010000003.1"/>
</dbReference>
<evidence type="ECO:0000313" key="7">
    <source>
        <dbReference type="Proteomes" id="UP000182135"/>
    </source>
</evidence>
<evidence type="ECO:0000256" key="1">
    <source>
        <dbReference type="ARBA" id="ARBA00023015"/>
    </source>
</evidence>
<dbReference type="AlphaFoldDB" id="A0A1I2JXU6"/>
<keyword evidence="2 6" id="KW-0238">DNA-binding</keyword>
<evidence type="ECO:0000256" key="3">
    <source>
        <dbReference type="ARBA" id="ARBA00023163"/>
    </source>
</evidence>
<evidence type="ECO:0000256" key="2">
    <source>
        <dbReference type="ARBA" id="ARBA00023125"/>
    </source>
</evidence>
<accession>A0A1I2JXU6</accession>
<dbReference type="Gene3D" id="2.60.120.10">
    <property type="entry name" value="Jelly Rolls"/>
    <property type="match status" value="1"/>
</dbReference>
<keyword evidence="3" id="KW-0804">Transcription</keyword>
<dbReference type="GO" id="GO:0003700">
    <property type="term" value="F:DNA-binding transcription factor activity"/>
    <property type="evidence" value="ECO:0007669"/>
    <property type="project" value="InterPro"/>
</dbReference>
<dbReference type="Gene3D" id="1.10.10.60">
    <property type="entry name" value="Homeodomain-like"/>
    <property type="match status" value="2"/>
</dbReference>
<dbReference type="SUPFAM" id="SSF51215">
    <property type="entry name" value="Regulatory protein AraC"/>
    <property type="match status" value="1"/>
</dbReference>
<dbReference type="PANTHER" id="PTHR43280:SF34">
    <property type="entry name" value="ARAC-FAMILY TRANSCRIPTIONAL REGULATOR"/>
    <property type="match status" value="1"/>
</dbReference>
<dbReference type="InterPro" id="IPR014710">
    <property type="entry name" value="RmlC-like_jellyroll"/>
</dbReference>
<reference evidence="6 7" key="1">
    <citation type="submission" date="2016-10" db="EMBL/GenBank/DDBJ databases">
        <authorList>
            <person name="de Groot N.N."/>
        </authorList>
    </citation>
    <scope>NUCLEOTIDE SEQUENCE [LARGE SCALE GENOMIC DNA]</scope>
    <source>
        <strain evidence="6 7">NLAE-zl-G419</strain>
    </source>
</reference>
<dbReference type="Proteomes" id="UP000182135">
    <property type="component" value="Unassembled WGS sequence"/>
</dbReference>
<dbReference type="eggNOG" id="COG2207">
    <property type="taxonomic scope" value="Bacteria"/>
</dbReference>
<dbReference type="InterPro" id="IPR009057">
    <property type="entry name" value="Homeodomain-like_sf"/>
</dbReference>
<dbReference type="Pfam" id="PF12833">
    <property type="entry name" value="HTH_18"/>
    <property type="match status" value="1"/>
</dbReference>
<protein>
    <submittedName>
        <fullName evidence="5">AraC family transcriptional regulator</fullName>
    </submittedName>
    <submittedName>
        <fullName evidence="6">AraC-type DNA-binding protein</fullName>
    </submittedName>
</protein>
<evidence type="ECO:0000313" key="6">
    <source>
        <dbReference type="EMBL" id="SFF57586.1"/>
    </source>
</evidence>
<proteinExistence type="predicted"/>
<dbReference type="GeneID" id="90545362"/>
<dbReference type="InterPro" id="IPR018060">
    <property type="entry name" value="HTH_AraC"/>
</dbReference>
<gene>
    <name evidence="5" type="ORF">DBY38_02300</name>
    <name evidence="6" type="ORF">SAMN04487885_10363</name>
</gene>
<reference evidence="5 8" key="2">
    <citation type="submission" date="2018-03" db="EMBL/GenBank/DDBJ databases">
        <title>The uncultured portion of the human microbiome is neutrally assembled.</title>
        <authorList>
            <person name="Jeraldo P."/>
            <person name="Boardman L."/>
            <person name="White B.A."/>
            <person name="Nelson H."/>
            <person name="Goldenfeld N."/>
            <person name="Chia N."/>
        </authorList>
    </citation>
    <scope>NUCLEOTIDE SEQUENCE [LARGE SCALE GENOMIC DNA]</scope>
    <source>
        <strain evidence="5">CIM:MAG 903</strain>
    </source>
</reference>
<dbReference type="EMBL" id="FOOE01000003">
    <property type="protein sequence ID" value="SFF57586.1"/>
    <property type="molecule type" value="Genomic_DNA"/>
</dbReference>
<sequence length="291" mass="34410">MNKNSIKRGYLNDNFRVFHLKDKIDMNIDFHHHDFNKIVVLLGGEITYYIEGKSYKLKPYDILLVAAHEVHKPQVTSTNDYERMIFWVNSSFIKSIDSELLLPFHTCINEGLHLLRLPDRNSDSLKKLLGEIIHEFKSNDFGSNLFCSSLFLQFIVTINRMYRRRDFLEPSEVSYDKFIWSVIRYINENLDKELSIDALASKFFISRYYLMHKFKVETGYTLYSYILEKKLSKSKDLLIEGKSIQDICTFLNFNDYSNFMRQFKKRFGKAPGAYKNDISNFSSMTSPTFKE</sequence>
<name>A0A1I2JXU6_9CLOT</name>
<dbReference type="SMART" id="SM00342">
    <property type="entry name" value="HTH_ARAC"/>
    <property type="match status" value="1"/>
</dbReference>
<dbReference type="InterPro" id="IPR037923">
    <property type="entry name" value="HTH-like"/>
</dbReference>
<dbReference type="GO" id="GO:0043565">
    <property type="term" value="F:sequence-specific DNA binding"/>
    <property type="evidence" value="ECO:0007669"/>
    <property type="project" value="InterPro"/>
</dbReference>
<dbReference type="Pfam" id="PF02311">
    <property type="entry name" value="AraC_binding"/>
    <property type="match status" value="1"/>
</dbReference>
<evidence type="ECO:0000313" key="5">
    <source>
        <dbReference type="EMBL" id="PWL55226.1"/>
    </source>
</evidence>